<dbReference type="Gene3D" id="3.30.1340.30">
    <property type="match status" value="1"/>
</dbReference>
<evidence type="ECO:0000256" key="1">
    <source>
        <dbReference type="SAM" id="SignalP"/>
    </source>
</evidence>
<dbReference type="InterPro" id="IPR014004">
    <property type="entry name" value="Transpt-assoc_nodulatn_dom_bac"/>
</dbReference>
<accession>A0A4S8FGK0</accession>
<dbReference type="Pfam" id="PF04972">
    <property type="entry name" value="BON"/>
    <property type="match status" value="1"/>
</dbReference>
<organism evidence="3 4">
    <name type="scientific">Lampropedia puyangensis</name>
    <dbReference type="NCBI Taxonomy" id="1330072"/>
    <lineage>
        <taxon>Bacteria</taxon>
        <taxon>Pseudomonadati</taxon>
        <taxon>Pseudomonadota</taxon>
        <taxon>Betaproteobacteria</taxon>
        <taxon>Burkholderiales</taxon>
        <taxon>Comamonadaceae</taxon>
        <taxon>Lampropedia</taxon>
    </lineage>
</organism>
<protein>
    <submittedName>
        <fullName evidence="3">BON domain-containing protein</fullName>
    </submittedName>
</protein>
<dbReference type="Proteomes" id="UP000308917">
    <property type="component" value="Unassembled WGS sequence"/>
</dbReference>
<reference evidence="3 4" key="1">
    <citation type="journal article" date="2015" name="Antonie Van Leeuwenhoek">
        <title>Lampropedia puyangensis sp. nov., isolated from symptomatic bark of Populus ? euramericana canker and emended description of Lampropedia hyalina (Ehrenberg 1832) Lee et al. 2004.</title>
        <authorList>
            <person name="Li Y."/>
            <person name="Wang T."/>
            <person name="Piao C.G."/>
            <person name="Wang L.F."/>
            <person name="Tian G.Z."/>
            <person name="Zhu T.H."/>
            <person name="Guo M.W."/>
        </authorList>
    </citation>
    <scope>NUCLEOTIDE SEQUENCE [LARGE SCALE GENOMIC DNA]</scope>
    <source>
        <strain evidence="3 4">2-bin</strain>
    </source>
</reference>
<dbReference type="EMBL" id="STFG01000001">
    <property type="protein sequence ID" value="THU05012.1"/>
    <property type="molecule type" value="Genomic_DNA"/>
</dbReference>
<dbReference type="RefSeq" id="WP_136571722.1">
    <property type="nucleotide sequence ID" value="NZ_STFG01000001.1"/>
</dbReference>
<sequence>MNTSVFVASRLAQALVLTISLGAAIASVTGCAVARDQQSVGEYIDDAGITIAVKARLADNPLTSAIAISVETLNGEVQLSGFAKSELEKESAAKVAADTLNVRTVKNHIVVRP</sequence>
<comment type="caution">
    <text evidence="3">The sequence shown here is derived from an EMBL/GenBank/DDBJ whole genome shotgun (WGS) entry which is preliminary data.</text>
</comment>
<dbReference type="SMART" id="SM00749">
    <property type="entry name" value="BON"/>
    <property type="match status" value="1"/>
</dbReference>
<evidence type="ECO:0000313" key="3">
    <source>
        <dbReference type="EMBL" id="THU05012.1"/>
    </source>
</evidence>
<keyword evidence="4" id="KW-1185">Reference proteome</keyword>
<feature type="domain" description="BON" evidence="2">
    <location>
        <begin position="45"/>
        <end position="113"/>
    </location>
</feature>
<gene>
    <name evidence="3" type="ORF">E9531_00165</name>
</gene>
<dbReference type="OrthoDB" id="7360581at2"/>
<feature type="chain" id="PRO_5020795752" evidence="1">
    <location>
        <begin position="35"/>
        <end position="113"/>
    </location>
</feature>
<proteinExistence type="predicted"/>
<dbReference type="AlphaFoldDB" id="A0A4S8FGK0"/>
<dbReference type="PANTHER" id="PTHR34606">
    <property type="entry name" value="BON DOMAIN-CONTAINING PROTEIN"/>
    <property type="match status" value="1"/>
</dbReference>
<feature type="signal peptide" evidence="1">
    <location>
        <begin position="1"/>
        <end position="34"/>
    </location>
</feature>
<dbReference type="PANTHER" id="PTHR34606:SF16">
    <property type="entry name" value="BON DOMAIN-CONTAINING PROTEIN"/>
    <property type="match status" value="1"/>
</dbReference>
<name>A0A4S8FGK0_9BURK</name>
<keyword evidence="1" id="KW-0732">Signal</keyword>
<dbReference type="InterPro" id="IPR051686">
    <property type="entry name" value="Lipoprotein_DolP"/>
</dbReference>
<dbReference type="InterPro" id="IPR007055">
    <property type="entry name" value="BON_dom"/>
</dbReference>
<evidence type="ECO:0000259" key="2">
    <source>
        <dbReference type="PROSITE" id="PS50914"/>
    </source>
</evidence>
<evidence type="ECO:0000313" key="4">
    <source>
        <dbReference type="Proteomes" id="UP000308917"/>
    </source>
</evidence>
<dbReference type="PROSITE" id="PS50914">
    <property type="entry name" value="BON"/>
    <property type="match status" value="1"/>
</dbReference>